<sequence length="130" mass="13780">MVQIQSGASWDQVYKILDPLNITVAGGRDASVGAGGFLTGGVSALSPAIGWGCDNVLLYEMVLASGEVVNVSKDSNIWGGFMAYPEDDIPRQLAAYSNFMDKENFDPSADVVQWSKCHVSGMGKLVESTG</sequence>
<gene>
    <name evidence="6" type="ORF">EYZ11_007733</name>
</gene>
<evidence type="ECO:0000259" key="5">
    <source>
        <dbReference type="Pfam" id="PF01565"/>
    </source>
</evidence>
<protein>
    <recommendedName>
        <fullName evidence="5">FAD linked oxidase N-terminal domain-containing protein</fullName>
    </recommendedName>
</protein>
<evidence type="ECO:0000256" key="4">
    <source>
        <dbReference type="ARBA" id="ARBA00023002"/>
    </source>
</evidence>
<keyword evidence="4" id="KW-0560">Oxidoreductase</keyword>
<organism evidence="6 7">
    <name type="scientific">Aspergillus tanneri</name>
    <dbReference type="NCBI Taxonomy" id="1220188"/>
    <lineage>
        <taxon>Eukaryota</taxon>
        <taxon>Fungi</taxon>
        <taxon>Dikarya</taxon>
        <taxon>Ascomycota</taxon>
        <taxon>Pezizomycotina</taxon>
        <taxon>Eurotiomycetes</taxon>
        <taxon>Eurotiomycetidae</taxon>
        <taxon>Eurotiales</taxon>
        <taxon>Aspergillaceae</taxon>
        <taxon>Aspergillus</taxon>
        <taxon>Aspergillus subgen. Circumdati</taxon>
    </lineage>
</organism>
<dbReference type="Proteomes" id="UP000308092">
    <property type="component" value="Unassembled WGS sequence"/>
</dbReference>
<comment type="caution">
    <text evidence="6">The sequence shown here is derived from an EMBL/GenBank/DDBJ whole genome shotgun (WGS) entry which is preliminary data.</text>
</comment>
<reference evidence="6 7" key="1">
    <citation type="submission" date="2019-03" db="EMBL/GenBank/DDBJ databases">
        <title>The genome sequence of a newly discovered highly antifungal drug resistant Aspergillus species, Aspergillus tanneri NIH 1004.</title>
        <authorList>
            <person name="Mounaud S."/>
            <person name="Singh I."/>
            <person name="Joardar V."/>
            <person name="Pakala S."/>
            <person name="Pakala S."/>
            <person name="Venepally P."/>
            <person name="Hoover J."/>
            <person name="Nierman W."/>
            <person name="Chung J."/>
            <person name="Losada L."/>
        </authorList>
    </citation>
    <scope>NUCLEOTIDE SEQUENCE [LARGE SCALE GENOMIC DNA]</scope>
    <source>
        <strain evidence="6 7">NIH1004</strain>
    </source>
</reference>
<dbReference type="AlphaFoldDB" id="A0A4S3JCH7"/>
<dbReference type="SUPFAM" id="SSF56176">
    <property type="entry name" value="FAD-binding/transporter-associated domain-like"/>
    <property type="match status" value="1"/>
</dbReference>
<evidence type="ECO:0000256" key="3">
    <source>
        <dbReference type="ARBA" id="ARBA00022827"/>
    </source>
</evidence>
<dbReference type="GO" id="GO:0016491">
    <property type="term" value="F:oxidoreductase activity"/>
    <property type="evidence" value="ECO:0007669"/>
    <property type="project" value="UniProtKB-KW"/>
</dbReference>
<dbReference type="InterPro" id="IPR050416">
    <property type="entry name" value="FAD-linked_Oxidoreductase"/>
</dbReference>
<dbReference type="Pfam" id="PF01565">
    <property type="entry name" value="FAD_binding_4"/>
    <property type="match status" value="1"/>
</dbReference>
<keyword evidence="7" id="KW-1185">Reference proteome</keyword>
<keyword evidence="3" id="KW-0274">FAD</keyword>
<dbReference type="InterPro" id="IPR036318">
    <property type="entry name" value="FAD-bd_PCMH-like_sf"/>
</dbReference>
<dbReference type="STRING" id="1220188.A0A4S3JCH7"/>
<feature type="domain" description="FAD linked oxidase N-terminal" evidence="5">
    <location>
        <begin position="2"/>
        <end position="72"/>
    </location>
</feature>
<evidence type="ECO:0000313" key="7">
    <source>
        <dbReference type="Proteomes" id="UP000308092"/>
    </source>
</evidence>
<dbReference type="PANTHER" id="PTHR42973">
    <property type="entry name" value="BINDING OXIDOREDUCTASE, PUTATIVE (AFU_ORTHOLOGUE AFUA_1G17690)-RELATED"/>
    <property type="match status" value="1"/>
</dbReference>
<accession>A0A4S3JCH7</accession>
<dbReference type="Gene3D" id="3.30.465.10">
    <property type="match status" value="1"/>
</dbReference>
<name>A0A4S3JCH7_9EURO</name>
<dbReference type="VEuPathDB" id="FungiDB:EYZ11_007733"/>
<evidence type="ECO:0000313" key="6">
    <source>
        <dbReference type="EMBL" id="THC92772.1"/>
    </source>
</evidence>
<dbReference type="PANTHER" id="PTHR42973:SF22">
    <property type="entry name" value="FAD-BINDING PCMH-TYPE DOMAIN-CONTAINING PROTEIN-RELATED"/>
    <property type="match status" value="1"/>
</dbReference>
<evidence type="ECO:0000256" key="2">
    <source>
        <dbReference type="ARBA" id="ARBA00022630"/>
    </source>
</evidence>
<dbReference type="InterPro" id="IPR016169">
    <property type="entry name" value="FAD-bd_PCMH_sub2"/>
</dbReference>
<proteinExistence type="inferred from homology"/>
<comment type="similarity">
    <text evidence="1">Belongs to the oxygen-dependent FAD-linked oxidoreductase family.</text>
</comment>
<dbReference type="InterPro" id="IPR006094">
    <property type="entry name" value="Oxid_FAD_bind_N"/>
</dbReference>
<evidence type="ECO:0000256" key="1">
    <source>
        <dbReference type="ARBA" id="ARBA00005466"/>
    </source>
</evidence>
<keyword evidence="2" id="KW-0285">Flavoprotein</keyword>
<dbReference type="GO" id="GO:0050660">
    <property type="term" value="F:flavin adenine dinucleotide binding"/>
    <property type="evidence" value="ECO:0007669"/>
    <property type="project" value="InterPro"/>
</dbReference>
<dbReference type="EMBL" id="SOSA01000309">
    <property type="protein sequence ID" value="THC92772.1"/>
    <property type="molecule type" value="Genomic_DNA"/>
</dbReference>